<keyword evidence="1" id="KW-0732">Signal</keyword>
<evidence type="ECO:0000313" key="3">
    <source>
        <dbReference type="Proteomes" id="UP000596248"/>
    </source>
</evidence>
<dbReference type="Proteomes" id="UP000596248">
    <property type="component" value="Chromosome"/>
</dbReference>
<dbReference type="Gene3D" id="3.10.570.10">
    <property type="entry name" value="sex pheromone staph- cam373 precursor domain"/>
    <property type="match status" value="1"/>
</dbReference>
<evidence type="ECO:0000256" key="1">
    <source>
        <dbReference type="SAM" id="SignalP"/>
    </source>
</evidence>
<gene>
    <name evidence="2" type="ORF">JNE38_03610</name>
</gene>
<sequence length="359" mass="40415">MKAKFLTGCRLMAVFLLVAVTAGCSLLPRGGQEAGPEITTPSLSPVVEVSEDYYGSIPPYKPNQTRGMLSETKYRIDFSHLELGLMEFARDTFPTSEYLFQEGQQIKQEQVKEWIAQEKTGATNGQKKKGILVHVLEHDYLSKEKDRLGQLEGIVLGLSLSPEYQDATGQDKMYTTQELQAKGQQLAARIVQSVRVNTPTVPMVILLYQVPEANSSLVPGRFIMSGTVNANEAAISKWQPIEEEYYLFPSTDLEKKYPQQSLQFDKLMRQSQSYFGEYIGMTGVGRFMGGKMTELTITATAEYDSRTEVLQFTQFAAGSIDQLFDKSVHVNLYVQSMNKPLSIYIRPSTGEPYMHIYRQ</sequence>
<dbReference type="EMBL" id="CP069127">
    <property type="protein sequence ID" value="QRG68273.1"/>
    <property type="molecule type" value="Genomic_DNA"/>
</dbReference>
<keyword evidence="3" id="KW-1185">Reference proteome</keyword>
<protein>
    <submittedName>
        <fullName evidence="2">CamS family sex pheromone protein</fullName>
    </submittedName>
</protein>
<dbReference type="RefSeq" id="WP_203355279.1">
    <property type="nucleotide sequence ID" value="NZ_CP069127.1"/>
</dbReference>
<organism evidence="2 3">
    <name type="scientific">Brevibacillus choshinensis</name>
    <dbReference type="NCBI Taxonomy" id="54911"/>
    <lineage>
        <taxon>Bacteria</taxon>
        <taxon>Bacillati</taxon>
        <taxon>Bacillota</taxon>
        <taxon>Bacilli</taxon>
        <taxon>Bacillales</taxon>
        <taxon>Paenibacillaceae</taxon>
        <taxon>Brevibacillus</taxon>
    </lineage>
</organism>
<dbReference type="CDD" id="cd13440">
    <property type="entry name" value="CamS_repeat_2"/>
    <property type="match status" value="1"/>
</dbReference>
<name>A0ABX7FRB9_BRECH</name>
<evidence type="ECO:0000313" key="2">
    <source>
        <dbReference type="EMBL" id="QRG68273.1"/>
    </source>
</evidence>
<proteinExistence type="predicted"/>
<dbReference type="InterPro" id="IPR011426">
    <property type="entry name" value="CamS"/>
</dbReference>
<dbReference type="PIRSF" id="PIRSF012509">
    <property type="entry name" value="CamS"/>
    <property type="match status" value="1"/>
</dbReference>
<feature type="signal peptide" evidence="1">
    <location>
        <begin position="1"/>
        <end position="24"/>
    </location>
</feature>
<dbReference type="CDD" id="cd13441">
    <property type="entry name" value="CamS_repeat_1"/>
    <property type="match status" value="1"/>
</dbReference>
<feature type="chain" id="PRO_5046562733" evidence="1">
    <location>
        <begin position="25"/>
        <end position="359"/>
    </location>
</feature>
<accession>A0ABX7FRB9</accession>
<dbReference type="Pfam" id="PF07537">
    <property type="entry name" value="CamS"/>
    <property type="match status" value="1"/>
</dbReference>
<dbReference type="PROSITE" id="PS51257">
    <property type="entry name" value="PROKAR_LIPOPROTEIN"/>
    <property type="match status" value="1"/>
</dbReference>
<reference evidence="2 3" key="1">
    <citation type="submission" date="2021-01" db="EMBL/GenBank/DDBJ databases">
        <title>Identification of strong promoters based on the transcriptome of Brevibacillus choshinensis.</title>
        <authorList>
            <person name="Yao D."/>
            <person name="Zhang K."/>
            <person name="Wu J."/>
        </authorList>
    </citation>
    <scope>NUCLEOTIDE SEQUENCE [LARGE SCALE GENOMIC DNA]</scope>
    <source>
        <strain evidence="2 3">HPD31-SP3</strain>
    </source>
</reference>